<evidence type="ECO:0000256" key="1">
    <source>
        <dbReference type="SAM" id="MobiDB-lite"/>
    </source>
</evidence>
<dbReference type="STRING" id="416450.A0A1V6PR34"/>
<feature type="region of interest" description="Disordered" evidence="1">
    <location>
        <begin position="48"/>
        <end position="78"/>
    </location>
</feature>
<name>A0A1V6PR34_9EURO</name>
<keyword evidence="3" id="KW-1185">Reference proteome</keyword>
<feature type="compositionally biased region" description="Basic and acidic residues" evidence="1">
    <location>
        <begin position="55"/>
        <end position="66"/>
    </location>
</feature>
<dbReference type="EMBL" id="MDYN01000067">
    <property type="protein sequence ID" value="OQD79006.1"/>
    <property type="molecule type" value="Genomic_DNA"/>
</dbReference>
<accession>A0A1V6PR34</accession>
<dbReference type="AlphaFoldDB" id="A0A1V6PR34"/>
<comment type="caution">
    <text evidence="2">The sequence shown here is derived from an EMBL/GenBank/DDBJ whole genome shotgun (WGS) entry which is preliminary data.</text>
</comment>
<gene>
    <name evidence="2" type="ORF">PENANT_c067G00250</name>
</gene>
<protein>
    <submittedName>
        <fullName evidence="2">Uncharacterized protein</fullName>
    </submittedName>
</protein>
<reference evidence="3" key="1">
    <citation type="journal article" date="2017" name="Nat. Microbiol.">
        <title>Global analysis of biosynthetic gene clusters reveals vast potential of secondary metabolite production in Penicillium species.</title>
        <authorList>
            <person name="Nielsen J.C."/>
            <person name="Grijseels S."/>
            <person name="Prigent S."/>
            <person name="Ji B."/>
            <person name="Dainat J."/>
            <person name="Nielsen K.F."/>
            <person name="Frisvad J.C."/>
            <person name="Workman M."/>
            <person name="Nielsen J."/>
        </authorList>
    </citation>
    <scope>NUCLEOTIDE SEQUENCE [LARGE SCALE GENOMIC DNA]</scope>
    <source>
        <strain evidence="3">IBT 31811</strain>
    </source>
</reference>
<evidence type="ECO:0000313" key="2">
    <source>
        <dbReference type="EMBL" id="OQD79006.1"/>
    </source>
</evidence>
<sequence length="213" mass="23594">MCMILGEEVCHGTHYGRPTHVAPEPPATTNARKGMGIDVWENIAPTTTVRTGRHARVESEQTHADSEPVELGNTGTSTGRATTKEIWQIINEKLHEEILALRSQAAQVASIGTTKTRYVIRFKNNPALAETARNNKEWLTDLGNHTTLVKPRFGLAVHHVPAFWLDLENRAIEAMEMITNEMTSQTTAFGSRSGFTPSLSDSSIYIPGHRSHR</sequence>
<organism evidence="2 3">
    <name type="scientific">Penicillium antarcticum</name>
    <dbReference type="NCBI Taxonomy" id="416450"/>
    <lineage>
        <taxon>Eukaryota</taxon>
        <taxon>Fungi</taxon>
        <taxon>Dikarya</taxon>
        <taxon>Ascomycota</taxon>
        <taxon>Pezizomycotina</taxon>
        <taxon>Eurotiomycetes</taxon>
        <taxon>Eurotiomycetidae</taxon>
        <taxon>Eurotiales</taxon>
        <taxon>Aspergillaceae</taxon>
        <taxon>Penicillium</taxon>
    </lineage>
</organism>
<evidence type="ECO:0000313" key="3">
    <source>
        <dbReference type="Proteomes" id="UP000191672"/>
    </source>
</evidence>
<proteinExistence type="predicted"/>
<dbReference type="Proteomes" id="UP000191672">
    <property type="component" value="Unassembled WGS sequence"/>
</dbReference>